<evidence type="ECO:0000256" key="3">
    <source>
        <dbReference type="PROSITE-ProRule" id="PRU00192"/>
    </source>
</evidence>
<feature type="compositionally biased region" description="Low complexity" evidence="4">
    <location>
        <begin position="1996"/>
        <end position="2025"/>
    </location>
</feature>
<feature type="compositionally biased region" description="Polar residues" evidence="4">
    <location>
        <begin position="1713"/>
        <end position="1730"/>
    </location>
</feature>
<dbReference type="CDD" id="cd11835">
    <property type="entry name" value="SH3_ARHGAP32_33"/>
    <property type="match status" value="1"/>
</dbReference>
<evidence type="ECO:0000313" key="7">
    <source>
        <dbReference type="EMBL" id="CAL4085786.1"/>
    </source>
</evidence>
<gene>
    <name evidence="7" type="ORF">MNOR_LOCUS12812</name>
</gene>
<dbReference type="PROSITE" id="PS50002">
    <property type="entry name" value="SH3"/>
    <property type="match status" value="1"/>
</dbReference>
<feature type="compositionally biased region" description="Basic and acidic residues" evidence="4">
    <location>
        <begin position="2285"/>
        <end position="2297"/>
    </location>
</feature>
<dbReference type="InterPro" id="IPR008936">
    <property type="entry name" value="Rho_GTPase_activation_prot"/>
</dbReference>
<evidence type="ECO:0000259" key="6">
    <source>
        <dbReference type="PROSITE" id="PS50238"/>
    </source>
</evidence>
<feature type="compositionally biased region" description="Low complexity" evidence="4">
    <location>
        <begin position="2154"/>
        <end position="2170"/>
    </location>
</feature>
<protein>
    <submittedName>
        <fullName evidence="7">Uncharacterized protein</fullName>
    </submittedName>
</protein>
<name>A0AAV2QHQ1_MEGNR</name>
<feature type="region of interest" description="Disordered" evidence="4">
    <location>
        <begin position="1577"/>
        <end position="1749"/>
    </location>
</feature>
<feature type="domain" description="Rho-GAP" evidence="6">
    <location>
        <begin position="379"/>
        <end position="571"/>
    </location>
</feature>
<feature type="compositionally biased region" description="Low complexity" evidence="4">
    <location>
        <begin position="1809"/>
        <end position="1820"/>
    </location>
</feature>
<dbReference type="SMART" id="SM00324">
    <property type="entry name" value="RhoGAP"/>
    <property type="match status" value="1"/>
</dbReference>
<dbReference type="FunFam" id="1.10.555.10:FF:000002">
    <property type="entry name" value="rho GTPase-activating protein 32 isoform X1"/>
    <property type="match status" value="1"/>
</dbReference>
<feature type="compositionally biased region" description="Polar residues" evidence="4">
    <location>
        <begin position="727"/>
        <end position="745"/>
    </location>
</feature>
<evidence type="ECO:0000256" key="4">
    <source>
        <dbReference type="SAM" id="MobiDB-lite"/>
    </source>
</evidence>
<feature type="non-terminal residue" evidence="7">
    <location>
        <position position="2297"/>
    </location>
</feature>
<feature type="compositionally biased region" description="Basic and acidic residues" evidence="4">
    <location>
        <begin position="2032"/>
        <end position="2043"/>
    </location>
</feature>
<dbReference type="SUPFAM" id="SSF48350">
    <property type="entry name" value="GTPase activation domain, GAP"/>
    <property type="match status" value="1"/>
</dbReference>
<dbReference type="InterPro" id="IPR051576">
    <property type="entry name" value="PX-Rho_GAP"/>
</dbReference>
<feature type="region of interest" description="Disordered" evidence="4">
    <location>
        <begin position="1240"/>
        <end position="1261"/>
    </location>
</feature>
<evidence type="ECO:0000313" key="8">
    <source>
        <dbReference type="Proteomes" id="UP001497623"/>
    </source>
</evidence>
<dbReference type="FunFam" id="2.30.30.40:FF:000298">
    <property type="entry name" value="Rho GTPase-activating protein"/>
    <property type="match status" value="1"/>
</dbReference>
<feature type="compositionally biased region" description="Basic and acidic residues" evidence="4">
    <location>
        <begin position="1324"/>
        <end position="1341"/>
    </location>
</feature>
<comment type="caution">
    <text evidence="7">The sequence shown here is derived from an EMBL/GenBank/DDBJ whole genome shotgun (WGS) entry which is preliminary data.</text>
</comment>
<feature type="region of interest" description="Disordered" evidence="4">
    <location>
        <begin position="1102"/>
        <end position="1130"/>
    </location>
</feature>
<feature type="region of interest" description="Disordered" evidence="4">
    <location>
        <begin position="677"/>
        <end position="832"/>
    </location>
</feature>
<reference evidence="7 8" key="1">
    <citation type="submission" date="2024-05" db="EMBL/GenBank/DDBJ databases">
        <authorList>
            <person name="Wallberg A."/>
        </authorList>
    </citation>
    <scope>NUCLEOTIDE SEQUENCE [LARGE SCALE GENOMIC DNA]</scope>
</reference>
<dbReference type="InterPro" id="IPR001452">
    <property type="entry name" value="SH3_domain"/>
</dbReference>
<feature type="region of interest" description="Disordered" evidence="4">
    <location>
        <begin position="2243"/>
        <end position="2262"/>
    </location>
</feature>
<feature type="compositionally biased region" description="Basic and acidic residues" evidence="4">
    <location>
        <begin position="746"/>
        <end position="777"/>
    </location>
</feature>
<dbReference type="Gene3D" id="2.30.30.40">
    <property type="entry name" value="SH3 Domains"/>
    <property type="match status" value="1"/>
</dbReference>
<keyword evidence="1 3" id="KW-0728">SH3 domain</keyword>
<feature type="region of interest" description="Disordered" evidence="4">
    <location>
        <begin position="2268"/>
        <end position="2297"/>
    </location>
</feature>
<dbReference type="Pfam" id="PF00620">
    <property type="entry name" value="RhoGAP"/>
    <property type="match status" value="1"/>
</dbReference>
<evidence type="ECO:0000256" key="1">
    <source>
        <dbReference type="ARBA" id="ARBA00022443"/>
    </source>
</evidence>
<feature type="region of interest" description="Disordered" evidence="4">
    <location>
        <begin position="951"/>
        <end position="979"/>
    </location>
</feature>
<dbReference type="SUPFAM" id="SSF50044">
    <property type="entry name" value="SH3-domain"/>
    <property type="match status" value="1"/>
</dbReference>
<feature type="compositionally biased region" description="Basic and acidic residues" evidence="4">
    <location>
        <begin position="884"/>
        <end position="903"/>
    </location>
</feature>
<feature type="compositionally biased region" description="Polar residues" evidence="4">
    <location>
        <begin position="1578"/>
        <end position="1632"/>
    </location>
</feature>
<feature type="domain" description="SH3" evidence="5">
    <location>
        <begin position="238"/>
        <end position="300"/>
    </location>
</feature>
<dbReference type="InterPro" id="IPR000198">
    <property type="entry name" value="RhoGAP_dom"/>
</dbReference>
<feature type="compositionally biased region" description="Acidic residues" evidence="4">
    <location>
        <begin position="816"/>
        <end position="826"/>
    </location>
</feature>
<dbReference type="GO" id="GO:0007264">
    <property type="term" value="P:small GTPase-mediated signal transduction"/>
    <property type="evidence" value="ECO:0007669"/>
    <property type="project" value="TreeGrafter"/>
</dbReference>
<dbReference type="PANTHER" id="PTHR15729">
    <property type="entry name" value="CDC42 GTPASE-ACTIVATING PROTEIN"/>
    <property type="match status" value="1"/>
</dbReference>
<dbReference type="PROSITE" id="PS50238">
    <property type="entry name" value="RHOGAP"/>
    <property type="match status" value="1"/>
</dbReference>
<evidence type="ECO:0000259" key="5">
    <source>
        <dbReference type="PROSITE" id="PS50002"/>
    </source>
</evidence>
<proteinExistence type="predicted"/>
<feature type="compositionally biased region" description="Low complexity" evidence="4">
    <location>
        <begin position="1689"/>
        <end position="1712"/>
    </location>
</feature>
<dbReference type="Pfam" id="PF00018">
    <property type="entry name" value="SH3_1"/>
    <property type="match status" value="1"/>
</dbReference>
<dbReference type="GO" id="GO:0005096">
    <property type="term" value="F:GTPase activator activity"/>
    <property type="evidence" value="ECO:0007669"/>
    <property type="project" value="UniProtKB-KW"/>
</dbReference>
<feature type="compositionally biased region" description="Low complexity" evidence="4">
    <location>
        <begin position="2194"/>
        <end position="2208"/>
    </location>
</feature>
<feature type="compositionally biased region" description="Polar residues" evidence="4">
    <location>
        <begin position="1936"/>
        <end position="1946"/>
    </location>
</feature>
<feature type="region of interest" description="Disordered" evidence="4">
    <location>
        <begin position="1423"/>
        <end position="1442"/>
    </location>
</feature>
<feature type="compositionally biased region" description="Polar residues" evidence="4">
    <location>
        <begin position="2177"/>
        <end position="2188"/>
    </location>
</feature>
<keyword evidence="8" id="KW-1185">Reference proteome</keyword>
<feature type="region of interest" description="Disordered" evidence="4">
    <location>
        <begin position="1315"/>
        <end position="1341"/>
    </location>
</feature>
<organism evidence="7 8">
    <name type="scientific">Meganyctiphanes norvegica</name>
    <name type="common">Northern krill</name>
    <name type="synonym">Thysanopoda norvegica</name>
    <dbReference type="NCBI Taxonomy" id="48144"/>
    <lineage>
        <taxon>Eukaryota</taxon>
        <taxon>Metazoa</taxon>
        <taxon>Ecdysozoa</taxon>
        <taxon>Arthropoda</taxon>
        <taxon>Crustacea</taxon>
        <taxon>Multicrustacea</taxon>
        <taxon>Malacostraca</taxon>
        <taxon>Eumalacostraca</taxon>
        <taxon>Eucarida</taxon>
        <taxon>Euphausiacea</taxon>
        <taxon>Euphausiidae</taxon>
        <taxon>Meganyctiphanes</taxon>
    </lineage>
</organism>
<dbReference type="SMART" id="SM00326">
    <property type="entry name" value="SH3"/>
    <property type="match status" value="1"/>
</dbReference>
<feature type="compositionally biased region" description="Low complexity" evidence="4">
    <location>
        <begin position="2225"/>
        <end position="2234"/>
    </location>
</feature>
<dbReference type="Gene3D" id="1.10.555.10">
    <property type="entry name" value="Rho GTPase activation protein"/>
    <property type="match status" value="1"/>
</dbReference>
<dbReference type="InterPro" id="IPR036028">
    <property type="entry name" value="SH3-like_dom_sf"/>
</dbReference>
<feature type="compositionally biased region" description="Pro residues" evidence="4">
    <location>
        <begin position="1639"/>
        <end position="1649"/>
    </location>
</feature>
<feature type="region of interest" description="Disordered" evidence="4">
    <location>
        <begin position="1768"/>
        <end position="2234"/>
    </location>
</feature>
<keyword evidence="2" id="KW-0343">GTPase activation</keyword>
<dbReference type="PANTHER" id="PTHR15729:SF10">
    <property type="entry name" value="GTPASE-ACTIVATING PROTEIN CDGAPR"/>
    <property type="match status" value="1"/>
</dbReference>
<dbReference type="Proteomes" id="UP001497623">
    <property type="component" value="Unassembled WGS sequence"/>
</dbReference>
<feature type="compositionally biased region" description="Basic and acidic residues" evidence="4">
    <location>
        <begin position="2079"/>
        <end position="2093"/>
    </location>
</feature>
<feature type="compositionally biased region" description="Polar residues" evidence="4">
    <location>
        <begin position="1789"/>
        <end position="1808"/>
    </location>
</feature>
<feature type="compositionally biased region" description="Basic and acidic residues" evidence="4">
    <location>
        <begin position="2101"/>
        <end position="2119"/>
    </location>
</feature>
<sequence>MPHLEKTEETIVTTRRLSIFPALPDPKSCPSSGEGKRMSKDQMIFEDDSGEEKDGTNNVRTHRRGLIMTAHTALPGARDTSAAVEEEVYTCLKLGNLIIFIREYTDRSAINMDSLFFGISREAVNASALTCLQTMCHRTWLIHVVMFLWILSRLYNDLLFLDSKLVLRKKYKKKLGFVCLGSLAEKEAAVYSVLEEYVGRLSEVAGSLITCGPVLNWLELDNRGHRLIVTDDSDINTPAVAAAYVVKRYSAQASDEISFEVGDMISVIDMPPPEESIWWRGKRGFQVGFFPCECVQVIGDKVPQTIQPSSLTLPPARSVGGGGIGPYHHTLVPDTRHPTKPVLRKHGKLIAFFRSFILSRPSRRKLKQSGILKERVFGCDLGEHLLNSGHEIPMVLRCCAEFIESHGIIDGIYRLSGITSNIQKLRNTFDEDRVPDLYTDESIVQDIHCVSSVLKMYFRELPNPLLTYQLYDKFVAAVMQEEDLRLLYVRDVVQQLPPPHYRTLEYLVQHLSRVASHSHGTSMTPKNIAIVWAPNLLRSKNLDMGGVAALQDVGTQAVVTEYLVRYVDLIFNDKIPTTLPTLSPLLTTNNGTNEDGSPRKTARPKSLAICTPTKLLSLDEARSRAAFTTAIKPDQSYIEVGGGPQNLPPKYHTVIELPNRKGGSLKHKKSPLGWKNIFSKGRSLPKHQRKASTPTDIHLNVSGSSVPELEVAPTSSKRLRPGKSLESLVSSAVSMPSNRISQSLESPEKDNSSDLQDLQEKMERESRRKYEDGESRSSCKSSPIPSPRTHSRSISHDSYFNTLERRSQTLPSEGAVTEEGESDFDLSPDGSSSRIFLDISELNIDFGTSEKDMKIFSEDDTLRSTSAEDPESASLRSHISMGSEGEKSKDSISPRPEKKTLKDKIKRFTSPSSQRKNEVSVVSDSSEDSRNNSLKRASTAIKEKIVHALSPETCRRQAETTQRPSSPCSSPKIKHVRTTETHSTIDVINNDSDLDLDKSIEMVTAEVHMDPYSTESLDTPSRHSMESALIDPELLEKITHLRTSPSISESKMSCSSYTDAAASDNESINFEHADSCAEQNHFFINIEENTNKNTPFLVNASSPKNLEPQNGRCVMSRSVPGESESQEQKVRPNSLLGLPIPDGHNQGSALTSPETPIEDSTFLEIKYHPLSDTTEPSTPSESQFCPTDISLGDSGMVGNMCDIPRPSSPLSISLSSSDEEPGEAAAHLYENIAIFNSMERPQKGDSSSFDDTEGALETPTEQLSLDSDAITPCVDDILGGSDRDYENVEMEGEFRVTCYENVEFNSEYQNIDFNTKKSTSGTKSVKDSSPREVSENSESKNLDDQVNKVFEICYEDLEVPKGKLNYSLHKEKCDEHSYESNDFDASALYENVDNESENQFLPEYKMTLDENEYENVEFRHQQPCNVHNKKDSKKKESKKQKDGEDLYEQVKFLKKSIKEVNEIIVPDEHMISNRKSNELEIAREVTENTTQVLSNTLINDNQAELPKQVPHKDDSILEFNVDLATSSTVSPVGSPGLPRSVADVTLTSEDSECLDSPVTHSSTSMATEVLVLPAFASPTESSTDVTSPASSDGTVSPQNLEDSPSTVPSSPQQEQESEVFSKQHYVSSPNTMPSVLPSLTPPTPEPLVPPAATSTPARTLSNILTPTPWPRKQSQHSSINVPLSRPNYLPTLNPTSPVSSPSSVSPDSPASNCTSNSTTSPDESPPQQSRELPKPVDQPSQYSYEYSNKNIEPSQASCIEEVKSSVLPQQLPPLPPYTILESHTLPEPLSQQPNVSEKNEFQSIDTIASSSFQSKNKSSQAHPPLQRHNTSPDFRSPSECEITVVETQEKGESEEDQMKRERIEKYKEERRSVLREKFKSESFRGERDELITRLKEKATSPSRLKDGELVDDDDDDDDDDFKRPDECPPSPKRRMSSPTKQMINKTETNEEDVHIRNFKRTSPTRRSMGDMGRAELKSPTRFRFSSESPTPVFERSTSTASTSSSTSGNNNSSSSSSRQGSLSNSPHSSIKRTTEKEQGEMEAKSSLTGKITISSQVKSPVQEPSQVPIVTSCRTSGRQKKDDDDDINVKERVAIWSQTPPRERLDSKGEKPLLRKPEQLKITSTILKKTEPKIVSETHRKDSLSGTNKELITNVRRNSSSSLRNDSSPLLRKDIETSPTHKASINPSTRKDSISSSPRDSISPPIRKTSLPKVTSPTKSHVKSTSRGSDSSLTSAALAAALSSTASNNAAIRGNSGQQRKIKDMAAIFEGDSPTSAKPPLLRQSSKEGKKENTWIQ</sequence>
<feature type="compositionally biased region" description="Polar residues" evidence="4">
    <location>
        <begin position="2045"/>
        <end position="2076"/>
    </location>
</feature>
<feature type="region of interest" description="Disordered" evidence="4">
    <location>
        <begin position="857"/>
        <end position="937"/>
    </location>
</feature>
<feature type="compositionally biased region" description="Polar residues" evidence="4">
    <location>
        <begin position="1652"/>
        <end position="1665"/>
    </location>
</feature>
<feature type="compositionally biased region" description="Polar residues" evidence="4">
    <location>
        <begin position="691"/>
        <end position="705"/>
    </location>
</feature>
<feature type="compositionally biased region" description="Basic and acidic residues" evidence="4">
    <location>
        <begin position="1847"/>
        <end position="1908"/>
    </location>
</feature>
<evidence type="ECO:0000256" key="2">
    <source>
        <dbReference type="ARBA" id="ARBA00022468"/>
    </source>
</evidence>
<feature type="compositionally biased region" description="Basic and acidic residues" evidence="4">
    <location>
        <begin position="2128"/>
        <end position="2143"/>
    </location>
</feature>
<dbReference type="EMBL" id="CAXKWB010007143">
    <property type="protein sequence ID" value="CAL4085786.1"/>
    <property type="molecule type" value="Genomic_DNA"/>
</dbReference>
<feature type="compositionally biased region" description="Acidic residues" evidence="4">
    <location>
        <begin position="1909"/>
        <end position="1919"/>
    </location>
</feature>
<feature type="compositionally biased region" description="Polar residues" evidence="4">
    <location>
        <begin position="959"/>
        <end position="969"/>
    </location>
</feature>
<accession>A0AAV2QHQ1</accession>
<feature type="compositionally biased region" description="Polar residues" evidence="4">
    <location>
        <begin position="1738"/>
        <end position="1749"/>
    </location>
</feature>